<feature type="chain" id="PRO_5045996138" description="Secreted protein" evidence="1">
    <location>
        <begin position="30"/>
        <end position="166"/>
    </location>
</feature>
<evidence type="ECO:0000256" key="1">
    <source>
        <dbReference type="SAM" id="SignalP"/>
    </source>
</evidence>
<name>A0ABT2MG00_9MYCO</name>
<keyword evidence="1" id="KW-0732">Signal</keyword>
<proteinExistence type="predicted"/>
<accession>A0ABT2MG00</accession>
<evidence type="ECO:0000313" key="3">
    <source>
        <dbReference type="Proteomes" id="UP001206639"/>
    </source>
</evidence>
<feature type="signal peptide" evidence="1">
    <location>
        <begin position="1"/>
        <end position="29"/>
    </location>
</feature>
<gene>
    <name evidence="2" type="ORF">N4S67_22610</name>
</gene>
<dbReference type="Proteomes" id="UP001206639">
    <property type="component" value="Unassembled WGS sequence"/>
</dbReference>
<evidence type="ECO:0000313" key="2">
    <source>
        <dbReference type="EMBL" id="MCT7661202.1"/>
    </source>
</evidence>
<sequence>MSRQNRAALVALLVMICGPGLVKPGIAVADDLEQFALNGTFTVISDGVFAKTSERRQRQATVVSTWTITTSCRTAIDCSGQMTSDQGWTADISYTDPLWYVTRTLPDWVKCPDGTAAPGEQTFKFFVDHFDLPNLRGWDNTLGPSGACGVNKPVNIEMPLKLIPKT</sequence>
<organism evidence="2 3">
    <name type="scientific">Mycobacterium deserti</name>
    <dbReference type="NCBI Taxonomy" id="2978347"/>
    <lineage>
        <taxon>Bacteria</taxon>
        <taxon>Bacillati</taxon>
        <taxon>Actinomycetota</taxon>
        <taxon>Actinomycetes</taxon>
        <taxon>Mycobacteriales</taxon>
        <taxon>Mycobacteriaceae</taxon>
        <taxon>Mycobacterium</taxon>
    </lineage>
</organism>
<dbReference type="RefSeq" id="WP_260995240.1">
    <property type="nucleotide sequence ID" value="NZ_JAODWD010000005.1"/>
</dbReference>
<reference evidence="3" key="1">
    <citation type="submission" date="2023-07" db="EMBL/GenBank/DDBJ databases">
        <authorList>
            <person name="Deng Y."/>
            <person name="Zhang Y.-Q."/>
        </authorList>
    </citation>
    <scope>NUCLEOTIDE SEQUENCE [LARGE SCALE GENOMIC DNA]</scope>
    <source>
        <strain evidence="3">CPCC 205710</strain>
    </source>
</reference>
<comment type="caution">
    <text evidence="2">The sequence shown here is derived from an EMBL/GenBank/DDBJ whole genome shotgun (WGS) entry which is preliminary data.</text>
</comment>
<protein>
    <recommendedName>
        <fullName evidence="4">Secreted protein</fullName>
    </recommendedName>
</protein>
<keyword evidence="3" id="KW-1185">Reference proteome</keyword>
<evidence type="ECO:0008006" key="4">
    <source>
        <dbReference type="Google" id="ProtNLM"/>
    </source>
</evidence>
<dbReference type="EMBL" id="JAODWD010000005">
    <property type="protein sequence ID" value="MCT7661202.1"/>
    <property type="molecule type" value="Genomic_DNA"/>
</dbReference>